<dbReference type="PANTHER" id="PTHR42240:SF1">
    <property type="entry name" value="DUF211 DOMAIN-CONTAINING PROTEIN"/>
    <property type="match status" value="1"/>
</dbReference>
<dbReference type="Proteomes" id="UP000552644">
    <property type="component" value="Unassembled WGS sequence"/>
</dbReference>
<evidence type="ECO:0008006" key="3">
    <source>
        <dbReference type="Google" id="ProtNLM"/>
    </source>
</evidence>
<accession>A0A7W7VMB0</accession>
<dbReference type="Gene3D" id="3.30.70.1340">
    <property type="entry name" value="MTH889-like domain"/>
    <property type="match status" value="1"/>
</dbReference>
<dbReference type="InterPro" id="IPR003831">
    <property type="entry name" value="DUF211"/>
</dbReference>
<dbReference type="AlphaFoldDB" id="A0A7W7VMB0"/>
<keyword evidence="2" id="KW-1185">Reference proteome</keyword>
<evidence type="ECO:0000313" key="1">
    <source>
        <dbReference type="EMBL" id="MBB4915601.1"/>
    </source>
</evidence>
<dbReference type="PANTHER" id="PTHR42240">
    <property type="entry name" value="DUF211 DOMAIN-CONTAINING PROTEIN"/>
    <property type="match status" value="1"/>
</dbReference>
<reference evidence="1 2" key="1">
    <citation type="submission" date="2020-08" db="EMBL/GenBank/DDBJ databases">
        <title>Genomic Encyclopedia of Type Strains, Phase III (KMG-III): the genomes of soil and plant-associated and newly described type strains.</title>
        <authorList>
            <person name="Whitman W."/>
        </authorList>
    </citation>
    <scope>NUCLEOTIDE SEQUENCE [LARGE SCALE GENOMIC DNA]</scope>
    <source>
        <strain evidence="1 2">CECT 8840</strain>
    </source>
</reference>
<dbReference type="RefSeq" id="WP_184714242.1">
    <property type="nucleotide sequence ID" value="NZ_JACHJP010000002.1"/>
</dbReference>
<dbReference type="EMBL" id="JACHJP010000002">
    <property type="protein sequence ID" value="MBB4915601.1"/>
    <property type="molecule type" value="Genomic_DNA"/>
</dbReference>
<organism evidence="1 2">
    <name type="scientific">Streptosporangium saharense</name>
    <dbReference type="NCBI Taxonomy" id="1706840"/>
    <lineage>
        <taxon>Bacteria</taxon>
        <taxon>Bacillati</taxon>
        <taxon>Actinomycetota</taxon>
        <taxon>Actinomycetes</taxon>
        <taxon>Streptosporangiales</taxon>
        <taxon>Streptosporangiaceae</taxon>
        <taxon>Streptosporangium</taxon>
    </lineage>
</organism>
<name>A0A7W7VMB0_9ACTN</name>
<comment type="caution">
    <text evidence="1">The sequence shown here is derived from an EMBL/GenBank/DDBJ whole genome shotgun (WGS) entry which is preliminary data.</text>
</comment>
<dbReference type="Pfam" id="PF02680">
    <property type="entry name" value="DUF211"/>
    <property type="match status" value="1"/>
</dbReference>
<proteinExistence type="predicted"/>
<gene>
    <name evidence="1" type="ORF">FHS44_002686</name>
</gene>
<dbReference type="SUPFAM" id="SSF160363">
    <property type="entry name" value="MTH889-like"/>
    <property type="match status" value="1"/>
</dbReference>
<sequence>MNVRRVVMDVDKATQRPDLIELASAVDRVPGVEAVNITINEIDMETVDMDITVEGDDIDVRRLVGAIEETGAVVHSIDQVATGSRIIEGIRRSR</sequence>
<evidence type="ECO:0000313" key="2">
    <source>
        <dbReference type="Proteomes" id="UP000552644"/>
    </source>
</evidence>
<protein>
    <recommendedName>
        <fullName evidence="3">DUF211 domain-containing protein</fullName>
    </recommendedName>
</protein>
<dbReference type="InterPro" id="IPR023129">
    <property type="entry name" value="MTH889-like_dom_sf"/>
</dbReference>